<organism evidence="3 4">
    <name type="scientific">Ideonella lacteola</name>
    <dbReference type="NCBI Taxonomy" id="2984193"/>
    <lineage>
        <taxon>Bacteria</taxon>
        <taxon>Pseudomonadati</taxon>
        <taxon>Pseudomonadota</taxon>
        <taxon>Betaproteobacteria</taxon>
        <taxon>Burkholderiales</taxon>
        <taxon>Sphaerotilaceae</taxon>
        <taxon>Ideonella</taxon>
    </lineage>
</organism>
<dbReference type="InterPro" id="IPR046703">
    <property type="entry name" value="DUF6776"/>
</dbReference>
<evidence type="ECO:0000313" key="4">
    <source>
        <dbReference type="Proteomes" id="UP001371218"/>
    </source>
</evidence>
<evidence type="ECO:0000256" key="2">
    <source>
        <dbReference type="SAM" id="Phobius"/>
    </source>
</evidence>
<feature type="coiled-coil region" evidence="1">
    <location>
        <begin position="57"/>
        <end position="98"/>
    </location>
</feature>
<sequence length="230" mass="24553">MFGRNKPIVFDPYARQRSRSWMPRWLVLLLVGTVAGAGGVIYLQEKHLPPRLSPSESAALRGAFDKAEAERQRLQGELAQAQKQLSAALADNKSLGTELATLKSTAQSLHADVASLVDALPPDPRDNGIEVRAGRFEAGANALSYDVVLTRPRGASRPTQGVLQLTLAGESAKGGAGNVTAKALPVSIGHHEIVRGTVPLPEGFRPKQATVQVLDREGGRSLGMRVMLVK</sequence>
<evidence type="ECO:0000256" key="1">
    <source>
        <dbReference type="SAM" id="Coils"/>
    </source>
</evidence>
<keyword evidence="1" id="KW-0175">Coiled coil</keyword>
<dbReference type="Pfam" id="PF20567">
    <property type="entry name" value="DUF6776"/>
    <property type="match status" value="1"/>
</dbReference>
<gene>
    <name evidence="3" type="ORF">AACH06_06710</name>
</gene>
<feature type="transmembrane region" description="Helical" evidence="2">
    <location>
        <begin position="25"/>
        <end position="43"/>
    </location>
</feature>
<dbReference type="RefSeq" id="WP_341424878.1">
    <property type="nucleotide sequence ID" value="NZ_JBBUTG010000003.1"/>
</dbReference>
<reference evidence="3 4" key="1">
    <citation type="submission" date="2024-04" db="EMBL/GenBank/DDBJ databases">
        <title>Novel species of the genus Ideonella isolated from streams.</title>
        <authorList>
            <person name="Lu H."/>
        </authorList>
    </citation>
    <scope>NUCLEOTIDE SEQUENCE [LARGE SCALE GENOMIC DNA]</scope>
    <source>
        <strain evidence="3 4">DXS29W</strain>
    </source>
</reference>
<keyword evidence="4" id="KW-1185">Reference proteome</keyword>
<keyword evidence="2" id="KW-0472">Membrane</keyword>
<protein>
    <submittedName>
        <fullName evidence="3">DUF6776 family protein</fullName>
    </submittedName>
</protein>
<evidence type="ECO:0000313" key="3">
    <source>
        <dbReference type="EMBL" id="MEK8030513.1"/>
    </source>
</evidence>
<dbReference type="Proteomes" id="UP001371218">
    <property type="component" value="Unassembled WGS sequence"/>
</dbReference>
<keyword evidence="2" id="KW-1133">Transmembrane helix</keyword>
<dbReference type="EMBL" id="JBBUTG010000003">
    <property type="protein sequence ID" value="MEK8030513.1"/>
    <property type="molecule type" value="Genomic_DNA"/>
</dbReference>
<comment type="caution">
    <text evidence="3">The sequence shown here is derived from an EMBL/GenBank/DDBJ whole genome shotgun (WGS) entry which is preliminary data.</text>
</comment>
<accession>A0ABU9BLY9</accession>
<proteinExistence type="predicted"/>
<name>A0ABU9BLY9_9BURK</name>
<keyword evidence="2" id="KW-0812">Transmembrane</keyword>